<protein>
    <recommendedName>
        <fullName evidence="1">Ricin B lectin domain-containing protein</fullName>
    </recommendedName>
</protein>
<dbReference type="PROSITE" id="PS50231">
    <property type="entry name" value="RICIN_B_LECTIN"/>
    <property type="match status" value="1"/>
</dbReference>
<dbReference type="CDD" id="cd00161">
    <property type="entry name" value="beta-trefoil_Ricin-like"/>
    <property type="match status" value="1"/>
</dbReference>
<evidence type="ECO:0000313" key="2">
    <source>
        <dbReference type="EMBL" id="CAB9513036.1"/>
    </source>
</evidence>
<dbReference type="InterPro" id="IPR000772">
    <property type="entry name" value="Ricin_B_lectin"/>
</dbReference>
<dbReference type="Proteomes" id="UP001153069">
    <property type="component" value="Unassembled WGS sequence"/>
</dbReference>
<comment type="caution">
    <text evidence="2">The sequence shown here is derived from an EMBL/GenBank/DDBJ whole genome shotgun (WGS) entry which is preliminary data.</text>
</comment>
<dbReference type="EMBL" id="CAICTM010000566">
    <property type="protein sequence ID" value="CAB9513036.1"/>
    <property type="molecule type" value="Genomic_DNA"/>
</dbReference>
<feature type="domain" description="Ricin B lectin" evidence="1">
    <location>
        <begin position="70"/>
        <end position="171"/>
    </location>
</feature>
<dbReference type="OrthoDB" id="46933at2759"/>
<dbReference type="Gene3D" id="2.80.10.50">
    <property type="match status" value="1"/>
</dbReference>
<sequence>MVGFFNNIVSTWTTVMCMCNAFRIQLYWEEGYMWQDVDYEFEQFCMMHTYRGFPGFGTCFYGTSIGWCQDDAVYIAKCTGDRRQKWTFEPLTNGEFQIKALSKGTCMELIDERQIRLRDCDHSNARQRWYTPGSTNDDVKFAISQASSNLCMGQLHHPKSGEVIEMNNCQKSEALSTLFWEID</sequence>
<evidence type="ECO:0000259" key="1">
    <source>
        <dbReference type="Pfam" id="PF00652"/>
    </source>
</evidence>
<evidence type="ECO:0000313" key="3">
    <source>
        <dbReference type="Proteomes" id="UP001153069"/>
    </source>
</evidence>
<organism evidence="2 3">
    <name type="scientific">Seminavis robusta</name>
    <dbReference type="NCBI Taxonomy" id="568900"/>
    <lineage>
        <taxon>Eukaryota</taxon>
        <taxon>Sar</taxon>
        <taxon>Stramenopiles</taxon>
        <taxon>Ochrophyta</taxon>
        <taxon>Bacillariophyta</taxon>
        <taxon>Bacillariophyceae</taxon>
        <taxon>Bacillariophycidae</taxon>
        <taxon>Naviculales</taxon>
        <taxon>Naviculaceae</taxon>
        <taxon>Seminavis</taxon>
    </lineage>
</organism>
<gene>
    <name evidence="2" type="ORF">SEMRO_567_G168070.1</name>
</gene>
<dbReference type="SUPFAM" id="SSF50370">
    <property type="entry name" value="Ricin B-like lectins"/>
    <property type="match status" value="1"/>
</dbReference>
<dbReference type="AlphaFoldDB" id="A0A9N8E1W2"/>
<proteinExistence type="predicted"/>
<name>A0A9N8E1W2_9STRA</name>
<accession>A0A9N8E1W2</accession>
<reference evidence="2" key="1">
    <citation type="submission" date="2020-06" db="EMBL/GenBank/DDBJ databases">
        <authorList>
            <consortium name="Plant Systems Biology data submission"/>
        </authorList>
    </citation>
    <scope>NUCLEOTIDE SEQUENCE</scope>
    <source>
        <strain evidence="2">D6</strain>
    </source>
</reference>
<dbReference type="Pfam" id="PF00652">
    <property type="entry name" value="Ricin_B_lectin"/>
    <property type="match status" value="1"/>
</dbReference>
<dbReference type="InterPro" id="IPR035992">
    <property type="entry name" value="Ricin_B-like_lectins"/>
</dbReference>
<keyword evidence="3" id="KW-1185">Reference proteome</keyword>